<dbReference type="InterPro" id="IPR011098">
    <property type="entry name" value="G5_dom"/>
</dbReference>
<dbReference type="PANTHER" id="PTHR35788">
    <property type="entry name" value="EXPORTED PROTEIN-RELATED"/>
    <property type="match status" value="1"/>
</dbReference>
<dbReference type="PANTHER" id="PTHR35788:SF1">
    <property type="entry name" value="EXPORTED PROTEIN"/>
    <property type="match status" value="1"/>
</dbReference>
<protein>
    <submittedName>
        <fullName evidence="4">VanW family protein</fullName>
    </submittedName>
</protein>
<keyword evidence="5" id="KW-1185">Reference proteome</keyword>
<dbReference type="EMBL" id="JAHZIK010001586">
    <property type="protein sequence ID" value="MBW7459325.1"/>
    <property type="molecule type" value="Genomic_DNA"/>
</dbReference>
<evidence type="ECO:0000259" key="3">
    <source>
        <dbReference type="PROSITE" id="PS51109"/>
    </source>
</evidence>
<feature type="region of interest" description="Disordered" evidence="2">
    <location>
        <begin position="249"/>
        <end position="272"/>
    </location>
</feature>
<evidence type="ECO:0000313" key="5">
    <source>
        <dbReference type="Proteomes" id="UP001519887"/>
    </source>
</evidence>
<comment type="caution">
    <text evidence="4">The sequence shown here is derived from an EMBL/GenBank/DDBJ whole genome shotgun (WGS) entry which is preliminary data.</text>
</comment>
<sequence>PLAVRVASPNVTLERLKNEGVERKIISFTTDFSASGAGRAFNVSMTAKTLNGWELAPGEVFDYNKVIALTREKYGYRQAPVILNGELVPGIGGGICQVSSTLYNAALLAGLEMVERRNHSLPVSYLPKGQDATFAEGAINFRFKNTTGKHLIIRTVVENGRLTVKLFGTMPANVKYSIDSRTVKVIDPPVREVPSKAVPPGGRLLLSSGKSGYIVETYRTLTKNGKTVSRERISRDTYRAQPAVYGVSADKSGSGTDNVRKGKQIIEDGVAE</sequence>
<dbReference type="InterPro" id="IPR052913">
    <property type="entry name" value="Glycopeptide_resist_protein"/>
</dbReference>
<evidence type="ECO:0000256" key="1">
    <source>
        <dbReference type="ARBA" id="ARBA00022729"/>
    </source>
</evidence>
<name>A0ABS7CEG8_9BACL</name>
<dbReference type="Pfam" id="PF07501">
    <property type="entry name" value="G5"/>
    <property type="match status" value="1"/>
</dbReference>
<feature type="non-terminal residue" evidence="4">
    <location>
        <position position="1"/>
    </location>
</feature>
<dbReference type="Pfam" id="PF04294">
    <property type="entry name" value="VanW"/>
    <property type="match status" value="1"/>
</dbReference>
<evidence type="ECO:0000313" key="4">
    <source>
        <dbReference type="EMBL" id="MBW7459325.1"/>
    </source>
</evidence>
<reference evidence="4 5" key="1">
    <citation type="submission" date="2021-07" db="EMBL/GenBank/DDBJ databases">
        <title>Paenibacillus radiodurans sp. nov., isolated from the southeastern edge of Tengger Desert.</title>
        <authorList>
            <person name="Zhang G."/>
        </authorList>
    </citation>
    <scope>NUCLEOTIDE SEQUENCE [LARGE SCALE GENOMIC DNA]</scope>
    <source>
        <strain evidence="4 5">CCM 7311</strain>
    </source>
</reference>
<dbReference type="SMART" id="SM01208">
    <property type="entry name" value="G5"/>
    <property type="match status" value="1"/>
</dbReference>
<feature type="domain" description="G5" evidence="3">
    <location>
        <begin position="171"/>
        <end position="251"/>
    </location>
</feature>
<organism evidence="4 5">
    <name type="scientific">Paenibacillus sepulcri</name>
    <dbReference type="NCBI Taxonomy" id="359917"/>
    <lineage>
        <taxon>Bacteria</taxon>
        <taxon>Bacillati</taxon>
        <taxon>Bacillota</taxon>
        <taxon>Bacilli</taxon>
        <taxon>Bacillales</taxon>
        <taxon>Paenibacillaceae</taxon>
        <taxon>Paenibacillus</taxon>
    </lineage>
</organism>
<proteinExistence type="predicted"/>
<dbReference type="PROSITE" id="PS51109">
    <property type="entry name" value="G5"/>
    <property type="match status" value="1"/>
</dbReference>
<dbReference type="Proteomes" id="UP001519887">
    <property type="component" value="Unassembled WGS sequence"/>
</dbReference>
<evidence type="ECO:0000256" key="2">
    <source>
        <dbReference type="SAM" id="MobiDB-lite"/>
    </source>
</evidence>
<gene>
    <name evidence="4" type="ORF">K0U00_35255</name>
</gene>
<keyword evidence="1" id="KW-0732">Signal</keyword>
<dbReference type="InterPro" id="IPR007391">
    <property type="entry name" value="Vancomycin_resist_VanW"/>
</dbReference>
<accession>A0ABS7CEG8</accession>